<feature type="transmembrane region" description="Helical" evidence="8">
    <location>
        <begin position="102"/>
        <end position="122"/>
    </location>
</feature>
<evidence type="ECO:0000256" key="7">
    <source>
        <dbReference type="SAM" id="MobiDB-lite"/>
    </source>
</evidence>
<reference evidence="10" key="1">
    <citation type="submission" date="2019-04" db="EMBL/GenBank/DDBJ databases">
        <authorList>
            <consortium name="Pathogen Informatics"/>
        </authorList>
    </citation>
    <scope>NUCLEOTIDE SEQUENCE</scope>
    <source>
        <strain evidence="10">NCTC9183</strain>
    </source>
</reference>
<dbReference type="PANTHER" id="PTHR23517:SF2">
    <property type="entry name" value="MULTIDRUG RESISTANCE PROTEIN MDTH"/>
    <property type="match status" value="1"/>
</dbReference>
<evidence type="ECO:0000256" key="4">
    <source>
        <dbReference type="ARBA" id="ARBA00022692"/>
    </source>
</evidence>
<evidence type="ECO:0000256" key="5">
    <source>
        <dbReference type="ARBA" id="ARBA00022989"/>
    </source>
</evidence>
<feature type="region of interest" description="Disordered" evidence="7">
    <location>
        <begin position="402"/>
        <end position="425"/>
    </location>
</feature>
<feature type="transmembrane region" description="Helical" evidence="8">
    <location>
        <begin position="12"/>
        <end position="38"/>
    </location>
</feature>
<evidence type="ECO:0000256" key="2">
    <source>
        <dbReference type="ARBA" id="ARBA00022448"/>
    </source>
</evidence>
<feature type="domain" description="Major facilitator superfamily (MFS) profile" evidence="9">
    <location>
        <begin position="1"/>
        <end position="197"/>
    </location>
</feature>
<dbReference type="CDD" id="cd17329">
    <property type="entry name" value="MFS_MdtH_MDR_like"/>
    <property type="match status" value="1"/>
</dbReference>
<evidence type="ECO:0000259" key="9">
    <source>
        <dbReference type="PROSITE" id="PS50850"/>
    </source>
</evidence>
<evidence type="ECO:0000256" key="1">
    <source>
        <dbReference type="ARBA" id="ARBA00004651"/>
    </source>
</evidence>
<keyword evidence="5 8" id="KW-1133">Transmembrane helix</keyword>
<accession>A0A4P0Y9F6</accession>
<dbReference type="Gene3D" id="1.20.1250.20">
    <property type="entry name" value="MFS general substrate transporter like domains"/>
    <property type="match status" value="1"/>
</dbReference>
<gene>
    <name evidence="10" type="primary">eitD</name>
    <name evidence="10" type="ORF">NCTC9183_04358</name>
</gene>
<organism evidence="10">
    <name type="scientific">Klebsiella pneumoniae</name>
    <dbReference type="NCBI Taxonomy" id="573"/>
    <lineage>
        <taxon>Bacteria</taxon>
        <taxon>Pseudomonadati</taxon>
        <taxon>Pseudomonadota</taxon>
        <taxon>Gammaproteobacteria</taxon>
        <taxon>Enterobacterales</taxon>
        <taxon>Enterobacteriaceae</taxon>
        <taxon>Klebsiella/Raoultella group</taxon>
        <taxon>Klebsiella</taxon>
        <taxon>Klebsiella pneumoniae complex</taxon>
    </lineage>
</organism>
<evidence type="ECO:0000313" key="10">
    <source>
        <dbReference type="EMBL" id="VTM56905.1"/>
    </source>
</evidence>
<dbReference type="SUPFAM" id="SSF103473">
    <property type="entry name" value="MFS general substrate transporter"/>
    <property type="match status" value="1"/>
</dbReference>
<feature type="transmembrane region" description="Helical" evidence="8">
    <location>
        <begin position="350"/>
        <end position="369"/>
    </location>
</feature>
<dbReference type="GO" id="GO:0005886">
    <property type="term" value="C:plasma membrane"/>
    <property type="evidence" value="ECO:0007669"/>
    <property type="project" value="UniProtKB-SubCell"/>
</dbReference>
<dbReference type="GO" id="GO:0022857">
    <property type="term" value="F:transmembrane transporter activity"/>
    <property type="evidence" value="ECO:0007669"/>
    <property type="project" value="InterPro"/>
</dbReference>
<feature type="transmembrane region" description="Helical" evidence="8">
    <location>
        <begin position="282"/>
        <end position="303"/>
    </location>
</feature>
<keyword evidence="4 8" id="KW-0812">Transmembrane</keyword>
<proteinExistence type="predicted"/>
<keyword evidence="2" id="KW-0813">Transport</keyword>
<feature type="transmembrane region" description="Helical" evidence="8">
    <location>
        <begin position="79"/>
        <end position="96"/>
    </location>
</feature>
<feature type="transmembrane region" description="Helical" evidence="8">
    <location>
        <begin position="142"/>
        <end position="162"/>
    </location>
</feature>
<evidence type="ECO:0000256" key="8">
    <source>
        <dbReference type="SAM" id="Phobius"/>
    </source>
</evidence>
<feature type="transmembrane region" description="Helical" evidence="8">
    <location>
        <begin position="174"/>
        <end position="196"/>
    </location>
</feature>
<dbReference type="InterPro" id="IPR050171">
    <property type="entry name" value="MFS_Transporters"/>
</dbReference>
<dbReference type="InterPro" id="IPR036259">
    <property type="entry name" value="MFS_trans_sf"/>
</dbReference>
<dbReference type="InterPro" id="IPR020846">
    <property type="entry name" value="MFS_dom"/>
</dbReference>
<feature type="transmembrane region" description="Helical" evidence="8">
    <location>
        <begin position="252"/>
        <end position="270"/>
    </location>
</feature>
<name>A0A4P0Y9F6_KLEPN</name>
<keyword evidence="3" id="KW-1003">Cell membrane</keyword>
<dbReference type="InterPro" id="IPR011701">
    <property type="entry name" value="MFS"/>
</dbReference>
<dbReference type="PROSITE" id="PS50850">
    <property type="entry name" value="MFS"/>
    <property type="match status" value="1"/>
</dbReference>
<dbReference type="Pfam" id="PF07690">
    <property type="entry name" value="MFS_1"/>
    <property type="match status" value="1"/>
</dbReference>
<dbReference type="PANTHER" id="PTHR23517">
    <property type="entry name" value="RESISTANCE PROTEIN MDTM, PUTATIVE-RELATED-RELATED"/>
    <property type="match status" value="1"/>
</dbReference>
<dbReference type="EMBL" id="CABDVL010000003">
    <property type="protein sequence ID" value="VTM56905.1"/>
    <property type="molecule type" value="Genomic_DNA"/>
</dbReference>
<feature type="transmembrane region" description="Helical" evidence="8">
    <location>
        <begin position="217"/>
        <end position="240"/>
    </location>
</feature>
<feature type="transmembrane region" description="Helical" evidence="8">
    <location>
        <begin position="44"/>
        <end position="67"/>
    </location>
</feature>
<sequence length="425" mass="45007">MPLFSLRPAATLWPPVLLGSQFVFNIGFYAVVPFLALFLRDDMLLSGGLIGLILGLRTFSQQGMFILGGTLADRYGAKAIILAGCVVRVAGFLLLACGASLWPIILGACLTGVGGALFSPSIEALLARAGTHSQANGKRSRAEWFALFAVCGELGAVIGPVAGGVLSGIGFRHIALAGAGIFLLALAVLFFCLPADGHTTTTRRRVPWWTPLRQPRFVAFILAYSSWLLSYNQLYLALPVEIQRSGGREQDLAPLFMLASLLIITLQLPLARFARRMGAVRILPVGFLLLSASFASVALFAAAPPAEGWLRLMPAAGFVTLLTLGQMLLVPAAKDLIPLFAEESTLGAHYGALATAGGCAVLAGNLLLGHLLDQALIPSPQAVYPWLLLALFSAVQRRRPAGDLSPAGGNMTQSGQQPALEENRR</sequence>
<evidence type="ECO:0000256" key="6">
    <source>
        <dbReference type="ARBA" id="ARBA00023136"/>
    </source>
</evidence>
<feature type="transmembrane region" description="Helical" evidence="8">
    <location>
        <begin position="309"/>
        <end position="330"/>
    </location>
</feature>
<comment type="subcellular location">
    <subcellularLocation>
        <location evidence="1">Cell membrane</location>
        <topology evidence="1">Multi-pass membrane protein</topology>
    </subcellularLocation>
</comment>
<dbReference type="AlphaFoldDB" id="A0A4P0Y9F6"/>
<evidence type="ECO:0000256" key="3">
    <source>
        <dbReference type="ARBA" id="ARBA00022475"/>
    </source>
</evidence>
<dbReference type="Proteomes" id="UP000507695">
    <property type="component" value="Unassembled WGS sequence"/>
</dbReference>
<keyword evidence="6 8" id="KW-0472">Membrane</keyword>
<protein>
    <submittedName>
        <fullName evidence="10">Putative transport system membrane component</fullName>
    </submittedName>
</protein>